<reference evidence="3 4" key="1">
    <citation type="submission" date="2019-02" db="EMBL/GenBank/DDBJ databases">
        <title>Deep-cultivation of Planctomycetes and their phenomic and genomic characterization uncovers novel biology.</title>
        <authorList>
            <person name="Wiegand S."/>
            <person name="Jogler M."/>
            <person name="Boedeker C."/>
            <person name="Pinto D."/>
            <person name="Vollmers J."/>
            <person name="Rivas-Marin E."/>
            <person name="Kohn T."/>
            <person name="Peeters S.H."/>
            <person name="Heuer A."/>
            <person name="Rast P."/>
            <person name="Oberbeckmann S."/>
            <person name="Bunk B."/>
            <person name="Jeske O."/>
            <person name="Meyerdierks A."/>
            <person name="Storesund J.E."/>
            <person name="Kallscheuer N."/>
            <person name="Luecker S."/>
            <person name="Lage O.M."/>
            <person name="Pohl T."/>
            <person name="Merkel B.J."/>
            <person name="Hornburger P."/>
            <person name="Mueller R.-W."/>
            <person name="Bruemmer F."/>
            <person name="Labrenz M."/>
            <person name="Spormann A.M."/>
            <person name="Op den Camp H."/>
            <person name="Overmann J."/>
            <person name="Amann R."/>
            <person name="Jetten M.S.M."/>
            <person name="Mascher T."/>
            <person name="Medema M.H."/>
            <person name="Devos D.P."/>
            <person name="Kaster A.-K."/>
            <person name="Ovreas L."/>
            <person name="Rohde M."/>
            <person name="Galperin M.Y."/>
            <person name="Jogler C."/>
        </authorList>
    </citation>
    <scope>NUCLEOTIDE SEQUENCE [LARGE SCALE GENOMIC DNA]</scope>
    <source>
        <strain evidence="3 4">TBK1r</strain>
    </source>
</reference>
<evidence type="ECO:0000313" key="4">
    <source>
        <dbReference type="Proteomes" id="UP000318081"/>
    </source>
</evidence>
<feature type="region of interest" description="Disordered" evidence="1">
    <location>
        <begin position="1"/>
        <end position="20"/>
    </location>
</feature>
<keyword evidence="4" id="KW-1185">Reference proteome</keyword>
<evidence type="ECO:0000313" key="2">
    <source>
        <dbReference type="EMBL" id="QDV86931.1"/>
    </source>
</evidence>
<dbReference type="EMBL" id="CP036432">
    <property type="protein sequence ID" value="QDV87009.1"/>
    <property type="molecule type" value="Genomic_DNA"/>
</dbReference>
<sequence>MAVHTGKSASDTWITPTGKKVQLGSHDPTIGIRKAFAEAAEAVERFSEWARENERPKEYTSERGVPFNLNDYVYVRLTEHGRQVHREWFESVMSGNLWDAGYTKPVEDDDGWSKWQMWSLINVFGNHVYMGAKPCFDMNVKLCVKRTEHQ</sequence>
<dbReference type="Proteomes" id="UP000318081">
    <property type="component" value="Chromosome"/>
</dbReference>
<gene>
    <name evidence="2" type="ORF">TBK1r_59580</name>
    <name evidence="3" type="ORF">TBK1r_60360</name>
</gene>
<evidence type="ECO:0000256" key="1">
    <source>
        <dbReference type="SAM" id="MobiDB-lite"/>
    </source>
</evidence>
<name>A0ABX5Y4H4_9BACT</name>
<dbReference type="EMBL" id="CP036432">
    <property type="protein sequence ID" value="QDV86931.1"/>
    <property type="molecule type" value="Genomic_DNA"/>
</dbReference>
<protein>
    <submittedName>
        <fullName evidence="3">Uncharacterized protein</fullName>
    </submittedName>
</protein>
<evidence type="ECO:0000313" key="3">
    <source>
        <dbReference type="EMBL" id="QDV87009.1"/>
    </source>
</evidence>
<accession>A0ABX5Y4H4</accession>
<proteinExistence type="predicted"/>
<organism evidence="3 4">
    <name type="scientific">Stieleria magnilauensis</name>
    <dbReference type="NCBI Taxonomy" id="2527963"/>
    <lineage>
        <taxon>Bacteria</taxon>
        <taxon>Pseudomonadati</taxon>
        <taxon>Planctomycetota</taxon>
        <taxon>Planctomycetia</taxon>
        <taxon>Pirellulales</taxon>
        <taxon>Pirellulaceae</taxon>
        <taxon>Stieleria</taxon>
    </lineage>
</organism>
<dbReference type="RefSeq" id="WP_145218413.1">
    <property type="nucleotide sequence ID" value="NZ_CP036432.1"/>
</dbReference>